<evidence type="ECO:0000256" key="5">
    <source>
        <dbReference type="ARBA" id="ARBA00022801"/>
    </source>
</evidence>
<dbReference type="RefSeq" id="XP_043179641.1">
    <property type="nucleotide sequence ID" value="XM_043320629.1"/>
</dbReference>
<dbReference type="InterPro" id="IPR017856">
    <property type="entry name" value="Integrase-like_N"/>
</dbReference>
<evidence type="ECO:0000259" key="10">
    <source>
        <dbReference type="Pfam" id="PF01709"/>
    </source>
</evidence>
<dbReference type="SUPFAM" id="SSF51126">
    <property type="entry name" value="Pectin lyase-like"/>
    <property type="match status" value="2"/>
</dbReference>
<dbReference type="GO" id="GO:0045490">
    <property type="term" value="P:pectin catabolic process"/>
    <property type="evidence" value="ECO:0007669"/>
    <property type="project" value="UniProtKB-UniPathway"/>
</dbReference>
<dbReference type="EMBL" id="CP059661">
    <property type="protein sequence ID" value="QRW19404.1"/>
    <property type="molecule type" value="Genomic_DNA"/>
</dbReference>
<organism evidence="12 13">
    <name type="scientific">Rhizoctonia solani</name>
    <dbReference type="NCBI Taxonomy" id="456999"/>
    <lineage>
        <taxon>Eukaryota</taxon>
        <taxon>Fungi</taxon>
        <taxon>Dikarya</taxon>
        <taxon>Basidiomycota</taxon>
        <taxon>Agaricomycotina</taxon>
        <taxon>Agaricomycetes</taxon>
        <taxon>Cantharellales</taxon>
        <taxon>Ceratobasidiaceae</taxon>
        <taxon>Rhizoctonia</taxon>
    </lineage>
</organism>
<evidence type="ECO:0000256" key="1">
    <source>
        <dbReference type="ARBA" id="ARBA00005184"/>
    </source>
</evidence>
<evidence type="ECO:0000256" key="7">
    <source>
        <dbReference type="ARBA" id="ARBA00047928"/>
    </source>
</evidence>
<evidence type="ECO:0000256" key="2">
    <source>
        <dbReference type="ARBA" id="ARBA00008724"/>
    </source>
</evidence>
<dbReference type="SUPFAM" id="SSF75625">
    <property type="entry name" value="YebC-like"/>
    <property type="match status" value="1"/>
</dbReference>
<keyword evidence="5" id="KW-0378">Hydrolase</keyword>
<evidence type="ECO:0000259" key="9">
    <source>
        <dbReference type="Pfam" id="PF01095"/>
    </source>
</evidence>
<sequence length="808" mass="86170">MNIAKLLQPAHRHVTAHGGRVIQRRLGTRIPPYVRSFHQTPITNGRWAKVVGRKTASDAKKGAIYSKAIQNIAIAAKVGGSHDPTTNHALAAALKSARSAGVPKDNIQAAMNRITNPSSQDAQQSATYEAIGPGQVGLIIECLTDNSTRTAKKVREILSDNNARLAPVAYLFSRCGQIRLTPADGTSYEELWDLAVDAGAEDITEIEADESEFGSAEVLITTPPNLLTTLASKLSKHTLHSVELAYIPTEASESELSEPDQRSLEELMEELEDSQDVAYSNTYFVYAGSYKEQVVINRANIKIYGQTSNAMTYANNEATITNNVPASSAGSNDASGTVRVLATGVRIYNLNIANTYGKPVEKSQAIALSVQAGQFGCYGCKLTGYQDTLLADKGTQFYGKSYIEGAVDFIFGQQASIWITGSTLNTIGNGYITASGRSSADSNYYVIDKSTITGSGKQYLGRPWRNYARVIVQGTSIGSHVAAEGWSKWSSSAANTEHILFGEYNNSGGGAWKSGRASFATKLSAGVSISTVLGSTSWIDSAYLNVYFVYAGSYKEQVVINRANVKIYGQTSNALTYANNQATITNNVPASSAGSNDASGTVRVLATGVSIYNLNIANTYGKPVDQSQAIALSVQAGQFGCYGCKLTGYQDTLLANKGTQFYGKSYIEGAVDFIFGMEASIWITGSTINTIGNGYITASGRQTGDSNYYVIDKSSITGTGTQYLGRPWRSYARVVVQGTSIGSHVVAAGWSQWSSSSPNTDHILFGEYNNSGGGAWRTGRASFASKLSAGVSVSTALGSTSWIDSAYL</sequence>
<dbReference type="Gene3D" id="2.160.20.10">
    <property type="entry name" value="Single-stranded right-handed beta-helix, Pectin lyase-like"/>
    <property type="match status" value="2"/>
</dbReference>
<evidence type="ECO:0000256" key="6">
    <source>
        <dbReference type="ARBA" id="ARBA00023085"/>
    </source>
</evidence>
<dbReference type="PANTHER" id="PTHR31321">
    <property type="entry name" value="ACYL-COA THIOESTER HYDROLASE YBHC-RELATED"/>
    <property type="match status" value="1"/>
</dbReference>
<dbReference type="InterPro" id="IPR026564">
    <property type="entry name" value="Transcrip_reg_TACO1-like_dom3"/>
</dbReference>
<gene>
    <name evidence="12" type="ORF">RhiXN_00810</name>
</gene>
<reference evidence="12" key="1">
    <citation type="submission" date="2020-05" db="EMBL/GenBank/DDBJ databases">
        <title>Evolutionary and genomic comparisons of hybrid uninucleate and nonhybrid Rhizoctonia fungi.</title>
        <authorList>
            <person name="Li C."/>
            <person name="Chen X."/>
        </authorList>
    </citation>
    <scope>NUCLEOTIDE SEQUENCE</scope>
    <source>
        <strain evidence="12">AG-1 IA</strain>
    </source>
</reference>
<dbReference type="InterPro" id="IPR048300">
    <property type="entry name" value="TACO1_YebC-like_2nd/3rd_dom"/>
</dbReference>
<evidence type="ECO:0000313" key="12">
    <source>
        <dbReference type="EMBL" id="QRW19404.1"/>
    </source>
</evidence>
<dbReference type="PROSITE" id="PS00503">
    <property type="entry name" value="PECTINESTERASE_2"/>
    <property type="match status" value="2"/>
</dbReference>
<feature type="active site" evidence="8">
    <location>
        <position position="408"/>
    </location>
</feature>
<dbReference type="Pfam" id="PF01709">
    <property type="entry name" value="Transcrip_reg"/>
    <property type="match status" value="1"/>
</dbReference>
<evidence type="ECO:0000313" key="13">
    <source>
        <dbReference type="Proteomes" id="UP000650533"/>
    </source>
</evidence>
<comment type="catalytic activity">
    <reaction evidence="7">
        <text>[(1-&gt;4)-alpha-D-galacturonosyl methyl ester](n) + n H2O = [(1-&gt;4)-alpha-D-galacturonosyl](n) + n methanol + n H(+)</text>
        <dbReference type="Rhea" id="RHEA:22380"/>
        <dbReference type="Rhea" id="RHEA-COMP:14570"/>
        <dbReference type="Rhea" id="RHEA-COMP:14573"/>
        <dbReference type="ChEBI" id="CHEBI:15377"/>
        <dbReference type="ChEBI" id="CHEBI:15378"/>
        <dbReference type="ChEBI" id="CHEBI:17790"/>
        <dbReference type="ChEBI" id="CHEBI:140522"/>
        <dbReference type="ChEBI" id="CHEBI:140523"/>
        <dbReference type="EC" id="3.1.1.11"/>
    </reaction>
</comment>
<dbReference type="UniPathway" id="UPA00545">
    <property type="reaction ID" value="UER00823"/>
</dbReference>
<feature type="active site" evidence="8">
    <location>
        <position position="672"/>
    </location>
</feature>
<evidence type="ECO:0000259" key="11">
    <source>
        <dbReference type="Pfam" id="PF20772"/>
    </source>
</evidence>
<dbReference type="GO" id="GO:0030599">
    <property type="term" value="F:pectinesterase activity"/>
    <property type="evidence" value="ECO:0007669"/>
    <property type="project" value="UniProtKB-EC"/>
</dbReference>
<dbReference type="PANTHER" id="PTHR31321:SF127">
    <property type="entry name" value="PECTINESTERASE"/>
    <property type="match status" value="1"/>
</dbReference>
<dbReference type="InterPro" id="IPR033131">
    <property type="entry name" value="Pectinesterase_Asp_AS"/>
</dbReference>
<dbReference type="Pfam" id="PF20772">
    <property type="entry name" value="TACO1_YebC_N"/>
    <property type="match status" value="1"/>
</dbReference>
<evidence type="ECO:0000256" key="4">
    <source>
        <dbReference type="ARBA" id="ARBA00013229"/>
    </source>
</evidence>
<dbReference type="GeneID" id="67023092"/>
<feature type="domain" description="Pectinesterase catalytic" evidence="9">
    <location>
        <begin position="546"/>
        <end position="785"/>
    </location>
</feature>
<evidence type="ECO:0000256" key="8">
    <source>
        <dbReference type="PROSITE-ProRule" id="PRU10040"/>
    </source>
</evidence>
<comment type="pathway">
    <text evidence="1">Glycan metabolism; pectin degradation; 2-dehydro-3-deoxy-D-gluconate from pectin: step 1/5.</text>
</comment>
<dbReference type="AlphaFoldDB" id="A0A8H8SVE2"/>
<dbReference type="KEGG" id="rsx:RhiXN_00810"/>
<dbReference type="Proteomes" id="UP000650533">
    <property type="component" value="Chromosome 4"/>
</dbReference>
<dbReference type="Gene3D" id="3.30.70.980">
    <property type="match status" value="2"/>
</dbReference>
<name>A0A8H8SVE2_9AGAM</name>
<keyword evidence="6" id="KW-0063">Aspartyl esterase</keyword>
<dbReference type="InterPro" id="IPR011050">
    <property type="entry name" value="Pectin_lyase_fold/virulence"/>
</dbReference>
<evidence type="ECO:0000256" key="3">
    <source>
        <dbReference type="ARBA" id="ARBA00008891"/>
    </source>
</evidence>
<feature type="domain" description="Pectinesterase catalytic" evidence="9">
    <location>
        <begin position="282"/>
        <end position="520"/>
    </location>
</feature>
<dbReference type="GO" id="GO:0042545">
    <property type="term" value="P:cell wall modification"/>
    <property type="evidence" value="ECO:0007669"/>
    <property type="project" value="InterPro"/>
</dbReference>
<feature type="domain" description="TACO1/YebC-like N-terminal" evidence="11">
    <location>
        <begin position="46"/>
        <end position="115"/>
    </location>
</feature>
<dbReference type="EC" id="3.1.1.11" evidence="4"/>
<comment type="similarity">
    <text evidence="2">Belongs to the TACO1 family.</text>
</comment>
<accession>A0A8H8SVE2</accession>
<dbReference type="InterPro" id="IPR002876">
    <property type="entry name" value="Transcrip_reg_TACO1-like"/>
</dbReference>
<dbReference type="InterPro" id="IPR000070">
    <property type="entry name" value="Pectinesterase_cat"/>
</dbReference>
<dbReference type="InterPro" id="IPR029072">
    <property type="entry name" value="YebC-like"/>
</dbReference>
<comment type="similarity">
    <text evidence="3">Belongs to the pectinesterase family.</text>
</comment>
<protein>
    <recommendedName>
        <fullName evidence="4">pectinesterase</fullName>
        <ecNumber evidence="4">3.1.1.11</ecNumber>
    </recommendedName>
</protein>
<dbReference type="InterPro" id="IPR049083">
    <property type="entry name" value="TACO1_YebC_N"/>
</dbReference>
<dbReference type="Gene3D" id="1.10.10.200">
    <property type="match status" value="1"/>
</dbReference>
<proteinExistence type="inferred from homology"/>
<dbReference type="InterPro" id="IPR012334">
    <property type="entry name" value="Pectin_lyas_fold"/>
</dbReference>
<feature type="domain" description="TACO1/YebC-like second and third" evidence="10">
    <location>
        <begin position="124"/>
        <end position="278"/>
    </location>
</feature>
<dbReference type="Pfam" id="PF01095">
    <property type="entry name" value="Pectinesterase"/>
    <property type="match status" value="2"/>
</dbReference>
<dbReference type="HAMAP" id="MF_00693">
    <property type="entry name" value="Transcrip_reg_TACO1"/>
    <property type="match status" value="1"/>
</dbReference>